<dbReference type="Proteomes" id="UP000050280">
    <property type="component" value="Unassembled WGS sequence"/>
</dbReference>
<dbReference type="RefSeq" id="WP_054559338.1">
    <property type="nucleotide sequence ID" value="NZ_LDJX01000004.1"/>
</dbReference>
<reference evidence="2 3" key="1">
    <citation type="submission" date="2015-09" db="EMBL/GenBank/DDBJ databases">
        <title>Genome sequence of the marine flavobacterium Croceitalea dokdonensis DOKDO 023 that contains proton- and sodium-pumping rhodopsins.</title>
        <authorList>
            <person name="Kwon S.-K."/>
            <person name="Lee H.K."/>
            <person name="Kwak M.-J."/>
            <person name="Kim J.F."/>
        </authorList>
    </citation>
    <scope>NUCLEOTIDE SEQUENCE [LARGE SCALE GENOMIC DNA]</scope>
    <source>
        <strain evidence="2 3">DOKDO 023</strain>
    </source>
</reference>
<evidence type="ECO:0000313" key="2">
    <source>
        <dbReference type="EMBL" id="KPM31769.1"/>
    </source>
</evidence>
<dbReference type="AlphaFoldDB" id="A0A0P7AV79"/>
<keyword evidence="3" id="KW-1185">Reference proteome</keyword>
<feature type="transmembrane region" description="Helical" evidence="1">
    <location>
        <begin position="12"/>
        <end position="36"/>
    </location>
</feature>
<name>A0A0P7AV79_9FLAO</name>
<feature type="transmembrane region" description="Helical" evidence="1">
    <location>
        <begin position="48"/>
        <end position="68"/>
    </location>
</feature>
<keyword evidence="1" id="KW-0472">Membrane</keyword>
<proteinExistence type="predicted"/>
<organism evidence="2 3">
    <name type="scientific">Croceitalea dokdonensis DOKDO 023</name>
    <dbReference type="NCBI Taxonomy" id="1300341"/>
    <lineage>
        <taxon>Bacteria</taxon>
        <taxon>Pseudomonadati</taxon>
        <taxon>Bacteroidota</taxon>
        <taxon>Flavobacteriia</taxon>
        <taxon>Flavobacteriales</taxon>
        <taxon>Flavobacteriaceae</taxon>
        <taxon>Croceitalea</taxon>
    </lineage>
</organism>
<evidence type="ECO:0000313" key="3">
    <source>
        <dbReference type="Proteomes" id="UP000050280"/>
    </source>
</evidence>
<accession>A0A0P7AV79</accession>
<evidence type="ECO:0000256" key="1">
    <source>
        <dbReference type="SAM" id="Phobius"/>
    </source>
</evidence>
<dbReference type="OrthoDB" id="582675at2"/>
<dbReference type="STRING" id="1300341.I595_2264"/>
<comment type="caution">
    <text evidence="2">The sequence shown here is derived from an EMBL/GenBank/DDBJ whole genome shotgun (WGS) entry which is preliminary data.</text>
</comment>
<sequence length="168" mass="19626">MRIFEETQWFNQWWLQVINIALLGFLAYCAYTWYFVGTASGNVGPNDLTGQVVVLIAVLLSIGLIYIFKLETRMDEQGIHYRFLPIHRSFKTIRWTDLEECYTRTYRPLTEYGGWGYRFGRGNGKALNVKGNQGIQTKQKNGTKLLIGTQKPDDAQRIIKKYFRNERV</sequence>
<protein>
    <submittedName>
        <fullName evidence="2">Uncharacterized protein</fullName>
    </submittedName>
</protein>
<dbReference type="EMBL" id="LDJX01000004">
    <property type="protein sequence ID" value="KPM31769.1"/>
    <property type="molecule type" value="Genomic_DNA"/>
</dbReference>
<keyword evidence="1" id="KW-1133">Transmembrane helix</keyword>
<keyword evidence="1" id="KW-0812">Transmembrane</keyword>
<gene>
    <name evidence="2" type="ORF">I595_2264</name>
</gene>